<dbReference type="GO" id="GO:0044284">
    <property type="term" value="C:mitochondrial crista junction"/>
    <property type="evidence" value="ECO:0007669"/>
    <property type="project" value="TreeGrafter"/>
</dbReference>
<evidence type="ECO:0000313" key="5">
    <source>
        <dbReference type="Proteomes" id="UP000199069"/>
    </source>
</evidence>
<dbReference type="GO" id="GO:0042407">
    <property type="term" value="P:cristae formation"/>
    <property type="evidence" value="ECO:0007669"/>
    <property type="project" value="InterPro"/>
</dbReference>
<comment type="function">
    <text evidence="1">Component of the MICOS complex, a large protein complex of the mitochondrial inner membrane that plays crucial roles in the maintenance of crista junctions, inner membrane architecture, and formation of contact sites to the outer membrane.</text>
</comment>
<dbReference type="OMA" id="YFLPNSW"/>
<dbReference type="EMBL" id="LCTV02000013">
    <property type="protein sequence ID" value="PRQ71078.1"/>
    <property type="molecule type" value="Genomic_DNA"/>
</dbReference>
<evidence type="ECO:0000256" key="1">
    <source>
        <dbReference type="RuleBase" id="RU363021"/>
    </source>
</evidence>
<reference evidence="4 6" key="2">
    <citation type="journal article" date="2018" name="Elife">
        <title>Functional genomics of lipid metabolism in the oleaginous yeast Rhodosporidium toruloides.</title>
        <authorList>
            <person name="Coradetti S.T."/>
            <person name="Pinel D."/>
            <person name="Geiselman G."/>
            <person name="Ito M."/>
            <person name="Mondo S."/>
            <person name="Reilly M.C."/>
            <person name="Cheng Y.F."/>
            <person name="Bauer S."/>
            <person name="Grigoriev I."/>
            <person name="Gladden J.M."/>
            <person name="Simmons B.A."/>
            <person name="Brem R."/>
            <person name="Arkin A.P."/>
            <person name="Skerker J.M."/>
        </authorList>
    </citation>
    <scope>NUCLEOTIDE SEQUENCE [LARGE SCALE GENOMIC DNA]</scope>
    <source>
        <strain evidence="4 6">NBRC 0880</strain>
    </source>
</reference>
<dbReference type="GO" id="GO:0061617">
    <property type="term" value="C:MICOS complex"/>
    <property type="evidence" value="ECO:0007669"/>
    <property type="project" value="UniProtKB-UniRule"/>
</dbReference>
<accession>A0A0K3CTC8</accession>
<dbReference type="Proteomes" id="UP000239560">
    <property type="component" value="Unassembled WGS sequence"/>
</dbReference>
<reference evidence="3 5" key="1">
    <citation type="submission" date="2015-07" db="EMBL/GenBank/DDBJ databases">
        <authorList>
            <person name="Cajimat M.N.B."/>
            <person name="Milazzo M.L."/>
            <person name="Fulhorst C.F."/>
        </authorList>
    </citation>
    <scope>NUCLEOTIDE SEQUENCE [LARGE SCALE GENOMIC DNA]</scope>
    <source>
        <strain evidence="3">Single colony</strain>
    </source>
</reference>
<protein>
    <recommendedName>
        <fullName evidence="1">MICOS complex subunit</fullName>
    </recommendedName>
</protein>
<sequence length="204" mass="21900">MASIALKLAAGGLAGAAAGVAFSPSLRADSPAQPGAFARPADPETIRSKLSIYDSPPAPAVLVPVKSPLQDEVASARLAATDVLDRVKSQTEDARSTWLSWEKRGEQAVKSVVSDKDQLNPNAFYVAVSTLAGSIIGRNRILLRLTLPPVFLLASTSYFLPNSWRLISAHLGIPEQYRDVKGWVDAQAGKVEGVKREVEEKRRV</sequence>
<evidence type="ECO:0000313" key="4">
    <source>
        <dbReference type="EMBL" id="PRQ71078.1"/>
    </source>
</evidence>
<keyword evidence="1" id="KW-0999">Mitochondrion inner membrane</keyword>
<organism evidence="3 5">
    <name type="scientific">Rhodotorula toruloides</name>
    <name type="common">Yeast</name>
    <name type="synonym">Rhodosporidium toruloides</name>
    <dbReference type="NCBI Taxonomy" id="5286"/>
    <lineage>
        <taxon>Eukaryota</taxon>
        <taxon>Fungi</taxon>
        <taxon>Dikarya</taxon>
        <taxon>Basidiomycota</taxon>
        <taxon>Pucciniomycotina</taxon>
        <taxon>Microbotryomycetes</taxon>
        <taxon>Sporidiobolales</taxon>
        <taxon>Sporidiobolaceae</taxon>
        <taxon>Rhodotorula</taxon>
    </lineage>
</organism>
<dbReference type="Pfam" id="PF09769">
    <property type="entry name" value="ApoO"/>
    <property type="match status" value="1"/>
</dbReference>
<dbReference type="PANTHER" id="PTHR28268">
    <property type="entry name" value="MICOS SUBUNIT MIC26"/>
    <property type="match status" value="1"/>
</dbReference>
<keyword evidence="1" id="KW-0472">Membrane</keyword>
<evidence type="ECO:0000256" key="2">
    <source>
        <dbReference type="SAM" id="SignalP"/>
    </source>
</evidence>
<comment type="subunit">
    <text evidence="1">Component of the mitochondrial contact site and cristae organizing system (MICOS) complex.</text>
</comment>
<proteinExistence type="predicted"/>
<dbReference type="OrthoDB" id="2399148at2759"/>
<evidence type="ECO:0000313" key="3">
    <source>
        <dbReference type="EMBL" id="CTR10471.1"/>
    </source>
</evidence>
<keyword evidence="5" id="KW-1185">Reference proteome</keyword>
<keyword evidence="3" id="KW-0449">Lipoprotein</keyword>
<dbReference type="Proteomes" id="UP000199069">
    <property type="component" value="Unassembled WGS sequence"/>
</dbReference>
<dbReference type="InterPro" id="IPR033181">
    <property type="entry name" value="Mic26_fungi"/>
</dbReference>
<gene>
    <name evidence="3" type="primary">FGENESH: predicted gene_13.162</name>
    <name evidence="4" type="ORF">AAT19DRAFT_10618</name>
    <name evidence="3" type="ORF">BN2166_0063320</name>
</gene>
<feature type="chain" id="PRO_5033227289" description="MICOS complex subunit" evidence="2">
    <location>
        <begin position="19"/>
        <end position="204"/>
    </location>
</feature>
<dbReference type="AlphaFoldDB" id="A0A0K3CTC8"/>
<comment type="subcellular location">
    <subcellularLocation>
        <location evidence="1">Mitochondrion inner membrane</location>
    </subcellularLocation>
</comment>
<dbReference type="PANTHER" id="PTHR28268:SF1">
    <property type="entry name" value="MICOS SUBUNIT MIC26"/>
    <property type="match status" value="1"/>
</dbReference>
<dbReference type="STRING" id="5286.A0A0K3CTC8"/>
<dbReference type="InterPro" id="IPR019166">
    <property type="entry name" value="MIC26/MIC27"/>
</dbReference>
<keyword evidence="1" id="KW-0496">Mitochondrion</keyword>
<keyword evidence="2" id="KW-0732">Signal</keyword>
<evidence type="ECO:0000313" key="6">
    <source>
        <dbReference type="Proteomes" id="UP000239560"/>
    </source>
</evidence>
<name>A0A0K3CTC8_RHOTO</name>
<dbReference type="EMBL" id="CWKI01000013">
    <property type="protein sequence ID" value="CTR10471.1"/>
    <property type="molecule type" value="Genomic_DNA"/>
</dbReference>
<feature type="signal peptide" evidence="2">
    <location>
        <begin position="1"/>
        <end position="18"/>
    </location>
</feature>